<organism evidence="1 2">
    <name type="scientific">Paenibacillus crassostreae</name>
    <dbReference type="NCBI Taxonomy" id="1763538"/>
    <lineage>
        <taxon>Bacteria</taxon>
        <taxon>Bacillati</taxon>
        <taxon>Bacillota</taxon>
        <taxon>Bacilli</taxon>
        <taxon>Bacillales</taxon>
        <taxon>Paenibacillaceae</taxon>
        <taxon>Paenibacillus</taxon>
    </lineage>
</organism>
<accession>A0A167FDC5</accession>
<evidence type="ECO:0000313" key="2">
    <source>
        <dbReference type="Proteomes" id="UP000077134"/>
    </source>
</evidence>
<dbReference type="RefSeq" id="WP_068655148.1">
    <property type="nucleotide sequence ID" value="NZ_CP017770.1"/>
</dbReference>
<dbReference type="KEGG" id="pcx:LPB68_00330"/>
<sequence>MEKFLAFIDEYQKGIGNIDADWRKILELGFLSKLDWLEYSLKRLLQIECTDENEQEMGTIEVVGTINTLKQYEEMVSELETWLNTLDAIA</sequence>
<comment type="caution">
    <text evidence="1">The sequence shown here is derived from an EMBL/GenBank/DDBJ whole genome shotgun (WGS) entry which is preliminary data.</text>
</comment>
<proteinExistence type="predicted"/>
<evidence type="ECO:0000313" key="1">
    <source>
        <dbReference type="EMBL" id="OAB76435.1"/>
    </source>
</evidence>
<dbReference type="AlphaFoldDB" id="A0A167FDC5"/>
<dbReference type="OrthoDB" id="2352890at2"/>
<dbReference type="Proteomes" id="UP000077134">
    <property type="component" value="Unassembled WGS sequence"/>
</dbReference>
<gene>
    <name evidence="1" type="ORF">PNBC_03200</name>
</gene>
<keyword evidence="2" id="KW-1185">Reference proteome</keyword>
<dbReference type="EMBL" id="LSFN01000005">
    <property type="protein sequence ID" value="OAB76435.1"/>
    <property type="molecule type" value="Genomic_DNA"/>
</dbReference>
<name>A0A167FDC5_9BACL</name>
<protein>
    <submittedName>
        <fullName evidence="1">Uncharacterized protein</fullName>
    </submittedName>
</protein>
<reference evidence="1 2" key="1">
    <citation type="submission" date="2016-02" db="EMBL/GenBank/DDBJ databases">
        <title>Paenibacillus sp. LPB0068, isolated from Crassostrea gigas.</title>
        <authorList>
            <person name="Shin S.-K."/>
            <person name="Yi H."/>
        </authorList>
    </citation>
    <scope>NUCLEOTIDE SEQUENCE [LARGE SCALE GENOMIC DNA]</scope>
    <source>
        <strain evidence="1 2">LPB0068</strain>
    </source>
</reference>